<keyword evidence="2" id="KW-1133">Transmembrane helix</keyword>
<evidence type="ECO:0000256" key="1">
    <source>
        <dbReference type="SAM" id="MobiDB-lite"/>
    </source>
</evidence>
<gene>
    <name evidence="3" type="ORF">SEMRO_1514_G278880.1</name>
</gene>
<keyword evidence="2" id="KW-0812">Transmembrane</keyword>
<dbReference type="InterPro" id="IPR011335">
    <property type="entry name" value="Restrct_endonuc-II-like"/>
</dbReference>
<evidence type="ECO:0000313" key="4">
    <source>
        <dbReference type="Proteomes" id="UP001153069"/>
    </source>
</evidence>
<dbReference type="SUPFAM" id="SSF52980">
    <property type="entry name" value="Restriction endonuclease-like"/>
    <property type="match status" value="1"/>
</dbReference>
<comment type="caution">
    <text evidence="3">The sequence shown here is derived from an EMBL/GenBank/DDBJ whole genome shotgun (WGS) entry which is preliminary data.</text>
</comment>
<reference evidence="3" key="1">
    <citation type="submission" date="2020-06" db="EMBL/GenBank/DDBJ databases">
        <authorList>
            <consortium name="Plant Systems Biology data submission"/>
        </authorList>
    </citation>
    <scope>NUCLEOTIDE SEQUENCE</scope>
    <source>
        <strain evidence="3">D6</strain>
    </source>
</reference>
<dbReference type="Gene3D" id="3.90.320.10">
    <property type="match status" value="1"/>
</dbReference>
<dbReference type="PANTHER" id="PTHR46609:SF6">
    <property type="entry name" value="EXONUCLEASE, PHAGE-TYPE_RECB, C-TERMINAL DOMAIN-CONTAINING PROTEIN-RELATED"/>
    <property type="match status" value="1"/>
</dbReference>
<sequence length="608" mass="68565">MAFSSEKDAGIGGKRAQRRTSTSLFLATVLLASSFSVTSSFLLHQKSMGGPLLVPSQCVSASTKKNYKKKRKKKTVVGLVPLPHNAADFLLVPSQVPNGNKQHQSRQSTSQLSVSLSQDVSEATATSLHAGANNVLKHPLKTNHPKQTTTNPRTRTVNNNCNRANANQRRNPADTNKKTARRSVGRTRFGNLPDIDWGAISMDHLREHPRFVPLPLPDDLPKMTSLEDARNIRQDSWQWDTLHDGRCTTSQAVAALGFLEDKAGNELGIPSTWHRRGVGAYERLQQPALRTLQEMNDVLIPPNNSNKNTNNNLGKDRNKLWKLPEEEHMIHEEMQTQQQPAKQNKRAFAAKYLHKLSSNERQSRRRRALQYASVGGMGIRMMWGNSQESTSILTALNYFLQQDPNVVMKEVGMCGAGLSLNQTDGASPSSLLIGATPDAVIEHPDGRIEAVEVKNHCPFVVSNTYRRTGTANNQNKKYTVRELPFKKPYIFPLYVPQLMLEMLCLGPKCRSAVMVRQTATSGAMILRIQRDDAWIEEMLYWLQRFQQDFVERQEQPKEDFFYSDPEDGPRYRAFLERTKEIANSVDLVSKVPHRMIQRSHSAESMFLD</sequence>
<dbReference type="InterPro" id="IPR051703">
    <property type="entry name" value="NF-kappa-B_Signaling_Reg"/>
</dbReference>
<dbReference type="InterPro" id="IPR011604">
    <property type="entry name" value="PDDEXK-like_dom_sf"/>
</dbReference>
<accession>A0A9N8EM07</accession>
<dbReference type="OrthoDB" id="535128at2759"/>
<dbReference type="PANTHER" id="PTHR46609">
    <property type="entry name" value="EXONUCLEASE, PHAGE-TYPE/RECB, C-TERMINAL DOMAIN-CONTAINING PROTEIN"/>
    <property type="match status" value="1"/>
</dbReference>
<protein>
    <submittedName>
        <fullName evidence="3">Uncharacterized protein</fullName>
    </submittedName>
</protein>
<dbReference type="GO" id="GO:0006281">
    <property type="term" value="P:DNA repair"/>
    <property type="evidence" value="ECO:0007669"/>
    <property type="project" value="UniProtKB-ARBA"/>
</dbReference>
<feature type="region of interest" description="Disordered" evidence="1">
    <location>
        <begin position="94"/>
        <end position="116"/>
    </location>
</feature>
<proteinExistence type="predicted"/>
<feature type="transmembrane region" description="Helical" evidence="2">
    <location>
        <begin position="24"/>
        <end position="43"/>
    </location>
</feature>
<feature type="compositionally biased region" description="Low complexity" evidence="1">
    <location>
        <begin position="105"/>
        <end position="116"/>
    </location>
</feature>
<name>A0A9N8EM07_9STRA</name>
<keyword evidence="2" id="KW-0472">Membrane</keyword>
<evidence type="ECO:0000313" key="3">
    <source>
        <dbReference type="EMBL" id="CAB9524257.1"/>
    </source>
</evidence>
<feature type="region of interest" description="Disordered" evidence="1">
    <location>
        <begin position="132"/>
        <end position="182"/>
    </location>
</feature>
<feature type="compositionally biased region" description="Low complexity" evidence="1">
    <location>
        <begin position="147"/>
        <end position="170"/>
    </location>
</feature>
<organism evidence="3 4">
    <name type="scientific">Seminavis robusta</name>
    <dbReference type="NCBI Taxonomy" id="568900"/>
    <lineage>
        <taxon>Eukaryota</taxon>
        <taxon>Sar</taxon>
        <taxon>Stramenopiles</taxon>
        <taxon>Ochrophyta</taxon>
        <taxon>Bacillariophyta</taxon>
        <taxon>Bacillariophyceae</taxon>
        <taxon>Bacillariophycidae</taxon>
        <taxon>Naviculales</taxon>
        <taxon>Naviculaceae</taxon>
        <taxon>Seminavis</taxon>
    </lineage>
</organism>
<dbReference type="EMBL" id="CAICTM010001512">
    <property type="protein sequence ID" value="CAB9524257.1"/>
    <property type="molecule type" value="Genomic_DNA"/>
</dbReference>
<dbReference type="AlphaFoldDB" id="A0A9N8EM07"/>
<dbReference type="Proteomes" id="UP001153069">
    <property type="component" value="Unassembled WGS sequence"/>
</dbReference>
<evidence type="ECO:0000256" key="2">
    <source>
        <dbReference type="SAM" id="Phobius"/>
    </source>
</evidence>
<keyword evidence="4" id="KW-1185">Reference proteome</keyword>